<dbReference type="AlphaFoldDB" id="A0A9P6TJ40"/>
<name>A0A9P6TJ40_9BASI</name>
<dbReference type="Proteomes" id="UP000886653">
    <property type="component" value="Unassembled WGS sequence"/>
</dbReference>
<keyword evidence="3" id="KW-1185">Reference proteome</keyword>
<reference evidence="2" key="1">
    <citation type="submission" date="2013-11" db="EMBL/GenBank/DDBJ databases">
        <title>Genome sequence of the fusiform rust pathogen reveals effectors for host alternation and coevolution with pine.</title>
        <authorList>
            <consortium name="DOE Joint Genome Institute"/>
            <person name="Smith K."/>
            <person name="Pendleton A."/>
            <person name="Kubisiak T."/>
            <person name="Anderson C."/>
            <person name="Salamov A."/>
            <person name="Aerts A."/>
            <person name="Riley R."/>
            <person name="Clum A."/>
            <person name="Lindquist E."/>
            <person name="Ence D."/>
            <person name="Campbell M."/>
            <person name="Kronenberg Z."/>
            <person name="Feau N."/>
            <person name="Dhillon B."/>
            <person name="Hamelin R."/>
            <person name="Burleigh J."/>
            <person name="Smith J."/>
            <person name="Yandell M."/>
            <person name="Nelson C."/>
            <person name="Grigoriev I."/>
            <person name="Davis J."/>
        </authorList>
    </citation>
    <scope>NUCLEOTIDE SEQUENCE</scope>
    <source>
        <strain evidence="2">G11</strain>
    </source>
</reference>
<comment type="caution">
    <text evidence="2">The sequence shown here is derived from an EMBL/GenBank/DDBJ whole genome shotgun (WGS) entry which is preliminary data.</text>
</comment>
<evidence type="ECO:0000256" key="1">
    <source>
        <dbReference type="SAM" id="MobiDB-lite"/>
    </source>
</evidence>
<dbReference type="EMBL" id="MU167208">
    <property type="protein sequence ID" value="KAG0152408.1"/>
    <property type="molecule type" value="Genomic_DNA"/>
</dbReference>
<feature type="region of interest" description="Disordered" evidence="1">
    <location>
        <begin position="1"/>
        <end position="41"/>
    </location>
</feature>
<dbReference type="PANTHER" id="PTHR36050">
    <property type="entry name" value="O-FUCOSYLTRANSFERASE 30"/>
    <property type="match status" value="1"/>
</dbReference>
<proteinExistence type="predicted"/>
<accession>A0A9P6TJ40</accession>
<feature type="compositionally biased region" description="Polar residues" evidence="1">
    <location>
        <begin position="31"/>
        <end position="41"/>
    </location>
</feature>
<evidence type="ECO:0000313" key="3">
    <source>
        <dbReference type="Proteomes" id="UP000886653"/>
    </source>
</evidence>
<protein>
    <recommendedName>
        <fullName evidence="4">O-fucosyltransferase family protein</fullName>
    </recommendedName>
</protein>
<evidence type="ECO:0008006" key="4">
    <source>
        <dbReference type="Google" id="ProtNLM"/>
    </source>
</evidence>
<evidence type="ECO:0000313" key="2">
    <source>
        <dbReference type="EMBL" id="KAG0152408.1"/>
    </source>
</evidence>
<gene>
    <name evidence="2" type="ORF">CROQUDRAFT_649801</name>
</gene>
<dbReference type="OrthoDB" id="1882547at2759"/>
<dbReference type="PANTHER" id="PTHR36050:SF1">
    <property type="entry name" value="O-FUCOSYLTRANSFERASE 30"/>
    <property type="match status" value="1"/>
</dbReference>
<organism evidence="2 3">
    <name type="scientific">Cronartium quercuum f. sp. fusiforme G11</name>
    <dbReference type="NCBI Taxonomy" id="708437"/>
    <lineage>
        <taxon>Eukaryota</taxon>
        <taxon>Fungi</taxon>
        <taxon>Dikarya</taxon>
        <taxon>Basidiomycota</taxon>
        <taxon>Pucciniomycotina</taxon>
        <taxon>Pucciniomycetes</taxon>
        <taxon>Pucciniales</taxon>
        <taxon>Coleosporiaceae</taxon>
        <taxon>Cronartium</taxon>
    </lineage>
</organism>
<sequence>MFQPQPQPQPDLVLPGPHSHRLHQHDPNPISAPSPTRSGSRFISRSYPRLVTSPLDRFRISKLVPCLLIFSLAFILFRPSIRPPPASLLPSAVLISPHLTNQSTIELDPFPLPRPKPFIRPARYLSYLPHSGYHNQRISLENALTLAHALNRTLLLPPCFLGSPVPFIRSDKLAHRLATAASKAGLEHCRSPAALQARECLGSATQTTLGWDQLIDVRSLNKLVSLLDLPQDAYTPTAQALALHLHPFRDVYTIFDERVYDHRYSLVASPADTEKLGKFEKWVDVHHQLGGITKPLLVLGSLFGSARIHDPSRQARTPFREAMIPHSALLETRASEIVEALGGPDSYWAAHVRLGDSVFRAEGASRAQAVVEGLVTGPMELPLSFLTQAMNRAQTLSLPGSKCRGQLHQAGSGLEKFNRKLYIATDAPVPRSEPALAPFFTAFPCTVLLDDHGLGSALGGLVNGADGVNLGGLFAPLLDAIVAGRAKGVVGTEGSTFSRFVVDVLFPTYHHLPIIERG</sequence>
<dbReference type="Gene3D" id="3.40.50.11350">
    <property type="match status" value="1"/>
</dbReference>